<dbReference type="SUPFAM" id="SSF55154">
    <property type="entry name" value="CYTH-like phosphatases"/>
    <property type="match status" value="1"/>
</dbReference>
<dbReference type="InterPro" id="IPR012042">
    <property type="entry name" value="NeuTTM/CthTTM-like"/>
</dbReference>
<name>A0A151CE08_9BACT</name>
<dbReference type="AlphaFoldDB" id="A0A151CE08"/>
<feature type="active site" description="Proton acceptor" evidence="1">
    <location>
        <position position="29"/>
    </location>
</feature>
<sequence>MAEEIERKFLVDRQKLPSLENPHIIRQGYIPGTRTATVRIRTSNDKAYLTLKGKATGLTRSEFEYPVPMRDALLMLDEFCEGRVIEKKRYLVPYEGHTWEIDIFEGENEGLIVAEIELSDENEAFAKPEWVTREVSSDPKYRNSNLIMHPYTRWEKQYYSGE</sequence>
<dbReference type="PIRSF" id="PIRSF016487">
    <property type="entry name" value="CYTH_UCP016487"/>
    <property type="match status" value="1"/>
</dbReference>
<comment type="caution">
    <text evidence="3">The sequence shown here is derived from an EMBL/GenBank/DDBJ whole genome shotgun (WGS) entry which is preliminary data.</text>
</comment>
<dbReference type="CDD" id="cd07891">
    <property type="entry name" value="CYTH-like_CthTTM-like_1"/>
    <property type="match status" value="1"/>
</dbReference>
<feature type="domain" description="CYTH" evidence="2">
    <location>
        <begin position="2"/>
        <end position="157"/>
    </location>
</feature>
<dbReference type="PANTHER" id="PTHR40114:SF1">
    <property type="entry name" value="SLR0698 PROTEIN"/>
    <property type="match status" value="1"/>
</dbReference>
<dbReference type="Pfam" id="PF01928">
    <property type="entry name" value="CYTH"/>
    <property type="match status" value="1"/>
</dbReference>
<dbReference type="STRING" id="1630136.AS592_03190"/>
<evidence type="ECO:0000259" key="2">
    <source>
        <dbReference type="PROSITE" id="PS51707"/>
    </source>
</evidence>
<proteinExistence type="predicted"/>
<dbReference type="OrthoDB" id="9805588at2"/>
<dbReference type="Gene3D" id="2.40.320.10">
    <property type="entry name" value="Hypothetical Protein Pfu-838710-001"/>
    <property type="match status" value="1"/>
</dbReference>
<reference evidence="3 4" key="1">
    <citation type="submission" date="2015-11" db="EMBL/GenBank/DDBJ databases">
        <title>Draft genome of Sulfurovum riftiae 1812E, a member of the Epsilonproteobacteria isolated from the tube of the deep-sea hydrothermal vent tubewom Riftia pachyptila.</title>
        <authorList>
            <person name="Vetriani C."/>
            <person name="Giovannelli D."/>
        </authorList>
    </citation>
    <scope>NUCLEOTIDE SEQUENCE [LARGE SCALE GENOMIC DNA]</scope>
    <source>
        <strain evidence="3 4">1812E</strain>
    </source>
</reference>
<evidence type="ECO:0000313" key="3">
    <source>
        <dbReference type="EMBL" id="KYJ85758.1"/>
    </source>
</evidence>
<organism evidence="3 4">
    <name type="scientific">Sulfurovum riftiae</name>
    <dbReference type="NCBI Taxonomy" id="1630136"/>
    <lineage>
        <taxon>Bacteria</taxon>
        <taxon>Pseudomonadati</taxon>
        <taxon>Campylobacterota</taxon>
        <taxon>Epsilonproteobacteria</taxon>
        <taxon>Campylobacterales</taxon>
        <taxon>Sulfurovaceae</taxon>
        <taxon>Sulfurovum</taxon>
    </lineage>
</organism>
<dbReference type="InterPro" id="IPR033469">
    <property type="entry name" value="CYTH-like_dom_sf"/>
</dbReference>
<gene>
    <name evidence="3" type="ORF">AS592_03190</name>
</gene>
<dbReference type="Proteomes" id="UP000075359">
    <property type="component" value="Unassembled WGS sequence"/>
</dbReference>
<evidence type="ECO:0000256" key="1">
    <source>
        <dbReference type="PIRSR" id="PIRSR016487-1"/>
    </source>
</evidence>
<dbReference type="PANTHER" id="PTHR40114">
    <property type="entry name" value="SLR0698 PROTEIN"/>
    <property type="match status" value="1"/>
</dbReference>
<accession>A0A151CE08</accession>
<dbReference type="SMART" id="SM01118">
    <property type="entry name" value="CYTH"/>
    <property type="match status" value="1"/>
</dbReference>
<keyword evidence="4" id="KW-1185">Reference proteome</keyword>
<dbReference type="PROSITE" id="PS51707">
    <property type="entry name" value="CYTH"/>
    <property type="match status" value="1"/>
</dbReference>
<dbReference type="InterPro" id="IPR023577">
    <property type="entry name" value="CYTH_domain"/>
</dbReference>
<evidence type="ECO:0000313" key="4">
    <source>
        <dbReference type="Proteomes" id="UP000075359"/>
    </source>
</evidence>
<protein>
    <submittedName>
        <fullName evidence="3">Adenylate cyclase</fullName>
    </submittedName>
</protein>
<dbReference type="EMBL" id="LNKT01000067">
    <property type="protein sequence ID" value="KYJ85758.1"/>
    <property type="molecule type" value="Genomic_DNA"/>
</dbReference>
<dbReference type="RefSeq" id="WP_067332183.1">
    <property type="nucleotide sequence ID" value="NZ_LNKT01000067.1"/>
</dbReference>